<gene>
    <name evidence="1" type="ORF">NKI81_15955</name>
</gene>
<keyword evidence="2" id="KW-1185">Reference proteome</keyword>
<protein>
    <submittedName>
        <fullName evidence="1">DNA adenine methylase</fullName>
    </submittedName>
</protein>
<comment type="caution">
    <text evidence="1">The sequence shown here is derived from an EMBL/GenBank/DDBJ whole genome shotgun (WGS) entry which is preliminary data.</text>
</comment>
<dbReference type="Proteomes" id="UP001480082">
    <property type="component" value="Unassembled WGS sequence"/>
</dbReference>
<evidence type="ECO:0000313" key="1">
    <source>
        <dbReference type="EMBL" id="MER9285446.1"/>
    </source>
</evidence>
<dbReference type="EMBL" id="JAMYRI010000008">
    <property type="protein sequence ID" value="MER9285446.1"/>
    <property type="molecule type" value="Genomic_DNA"/>
</dbReference>
<evidence type="ECO:0000313" key="2">
    <source>
        <dbReference type="Proteomes" id="UP001480082"/>
    </source>
</evidence>
<reference evidence="1 2" key="1">
    <citation type="journal article" date="2024" name="Proc. Natl. Acad. Sci. U.S.A.">
        <title>The evolutionary genomics of adaptation to stress in wild rhizobium bacteria.</title>
        <authorList>
            <person name="Kehlet-Delgado H."/>
            <person name="Montoya A.P."/>
            <person name="Jensen K.T."/>
            <person name="Wendlandt C.E."/>
            <person name="Dexheimer C."/>
            <person name="Roberts M."/>
            <person name="Torres Martinez L."/>
            <person name="Friesen M.L."/>
            <person name="Griffitts J.S."/>
            <person name="Porter S.S."/>
        </authorList>
    </citation>
    <scope>NUCLEOTIDE SEQUENCE [LARGE SCALE GENOMIC DNA]</scope>
    <source>
        <strain evidence="1 2">M0468</strain>
    </source>
</reference>
<proteinExistence type="predicted"/>
<name>A0ACC6T073_9HYPH</name>
<accession>A0ACC6T073</accession>
<organism evidence="1 2">
    <name type="scientific">Mesorhizobium australicum</name>
    <dbReference type="NCBI Taxonomy" id="536018"/>
    <lineage>
        <taxon>Bacteria</taxon>
        <taxon>Pseudomonadati</taxon>
        <taxon>Pseudomonadota</taxon>
        <taxon>Alphaproteobacteria</taxon>
        <taxon>Hyphomicrobiales</taxon>
        <taxon>Phyllobacteriaceae</taxon>
        <taxon>Mesorhizobium</taxon>
    </lineage>
</organism>
<keyword evidence="1" id="KW-0489">Methyltransferase</keyword>
<keyword evidence="1" id="KW-0808">Transferase</keyword>
<sequence length="387" mass="42392">MQGDIIDAVVKSVDQQCAIVDPFVGSGTILTEALIRGLDFTGIDINPLAILVCQAKAAIDDGVDIEGAARHVVETYRLDVTETIDVNFPGLEKWFDQPAAIALSRLRRSIASLQDVDGRKVMWTLLAETIRVCSNSRTSTYKLHKRADTDKTGGAVIPTFEENVRRALKRIAEYRFLIFNRPTPPGVQVFCGDVRNVVLESDTGKHRLLITSPPYGDNRTTIPYGQFSYLALRWIDPRDLPQATPGLISTSHTTDTASLGGSLKDVAQKAAMVRGVSPTLDKFLASDRSGRPEGTRKVAAFMFDFVDGLRNLRDTFSGQAHWVITTGNRTANGQQVPFDDICSEMLSHLGARPIAAVKRKLPTKRMPSKNSMGAMITAETTLVAEFA</sequence>